<evidence type="ECO:0000313" key="2">
    <source>
        <dbReference type="Proteomes" id="UP000011116"/>
    </source>
</evidence>
<reference evidence="1" key="2">
    <citation type="submission" date="2020-10" db="EMBL/GenBank/DDBJ databases">
        <authorList>
            <person name="Scholz U."/>
            <person name="Mascher M."/>
            <person name="Fiebig A."/>
        </authorList>
    </citation>
    <scope>NUCLEOTIDE SEQUENCE [LARGE SCALE GENOMIC DNA]</scope>
    <source>
        <strain evidence="1">cv. Morex</strain>
    </source>
</reference>
<dbReference type="Gramene" id="HORVU.MOREX.r3.1HG0032800.1">
    <property type="protein sequence ID" value="HORVU.MOREX.r3.1HG0032800.1.CDS1"/>
    <property type="gene ID" value="HORVU.MOREX.r3.1HG0032800"/>
</dbReference>
<dbReference type="Proteomes" id="UP000011116">
    <property type="component" value="Chromosome 1H"/>
</dbReference>
<keyword evidence="2" id="KW-1185">Reference proteome</keyword>
<reference evidence="2" key="1">
    <citation type="journal article" date="2012" name="Nature">
        <title>A physical, genetic and functional sequence assembly of the barley genome.</title>
        <authorList>
            <consortium name="The International Barley Genome Sequencing Consortium"/>
            <person name="Mayer K.F."/>
            <person name="Waugh R."/>
            <person name="Brown J.W."/>
            <person name="Schulman A."/>
            <person name="Langridge P."/>
            <person name="Platzer M."/>
            <person name="Fincher G.B."/>
            <person name="Muehlbauer G.J."/>
            <person name="Sato K."/>
            <person name="Close T.J."/>
            <person name="Wise R.P."/>
            <person name="Stein N."/>
        </authorList>
    </citation>
    <scope>NUCLEOTIDE SEQUENCE [LARGE SCALE GENOMIC DNA]</scope>
    <source>
        <strain evidence="2">cv. Morex</strain>
    </source>
</reference>
<dbReference type="Gramene" id="HORVU.MOREX.r2.1HG0025760.1">
    <property type="protein sequence ID" value="HORVU.MOREX.r2.1HG0025760.1.CDS.1"/>
    <property type="gene ID" value="HORVU.MOREX.r2.1HG0025760"/>
</dbReference>
<sequence length="112" mass="12388">MTRSKTLVGVRISTLGGMSLQRIRRPGDMKVVRLVSKNVYKLMCHNLGIIRDGEDVTVATLNKFAATFKDQLAPYLIIAMREFFHLGDPAVNSIEDVMIDHGGQDATNLVAD</sequence>
<organism evidence="1 2">
    <name type="scientific">Hordeum vulgare subsp. vulgare</name>
    <name type="common">Domesticated barley</name>
    <dbReference type="NCBI Taxonomy" id="112509"/>
    <lineage>
        <taxon>Eukaryota</taxon>
        <taxon>Viridiplantae</taxon>
        <taxon>Streptophyta</taxon>
        <taxon>Embryophyta</taxon>
        <taxon>Tracheophyta</taxon>
        <taxon>Spermatophyta</taxon>
        <taxon>Magnoliopsida</taxon>
        <taxon>Liliopsida</taxon>
        <taxon>Poales</taxon>
        <taxon>Poaceae</taxon>
        <taxon>BOP clade</taxon>
        <taxon>Pooideae</taxon>
        <taxon>Triticodae</taxon>
        <taxon>Triticeae</taxon>
        <taxon>Hordeinae</taxon>
        <taxon>Hordeum</taxon>
    </lineage>
</organism>
<evidence type="ECO:0000313" key="1">
    <source>
        <dbReference type="EnsemblPlants" id="HORVU.MOREX.r3.1HG0032800.1.CDS1"/>
    </source>
</evidence>
<proteinExistence type="predicted"/>
<name>A0A8I7B2T5_HORVV</name>
<protein>
    <submittedName>
        <fullName evidence="1">Uncharacterized protein</fullName>
    </submittedName>
</protein>
<reference evidence="1" key="3">
    <citation type="submission" date="2022-01" db="UniProtKB">
        <authorList>
            <consortium name="EnsemblPlants"/>
        </authorList>
    </citation>
    <scope>IDENTIFICATION</scope>
    <source>
        <strain evidence="1">subsp. vulgare</strain>
    </source>
</reference>
<accession>A0A8I7B2T5</accession>
<dbReference type="EnsemblPlants" id="HORVU.MOREX.r3.1HG0032800.1">
    <property type="protein sequence ID" value="HORVU.MOREX.r3.1HG0032800.1.CDS1"/>
    <property type="gene ID" value="HORVU.MOREX.r3.1HG0032800"/>
</dbReference>
<dbReference type="AlphaFoldDB" id="A0A8I7B2T5"/>